<dbReference type="InterPro" id="IPR017926">
    <property type="entry name" value="GATASE"/>
</dbReference>
<organism evidence="2 3">
    <name type="scientific">Vibrio inusitatus NBRC 102082</name>
    <dbReference type="NCBI Taxonomy" id="1219070"/>
    <lineage>
        <taxon>Bacteria</taxon>
        <taxon>Pseudomonadati</taxon>
        <taxon>Pseudomonadota</taxon>
        <taxon>Gammaproteobacteria</taxon>
        <taxon>Vibrionales</taxon>
        <taxon>Vibrionaceae</taxon>
        <taxon>Vibrio</taxon>
    </lineage>
</organism>
<dbReference type="InterPro" id="IPR029062">
    <property type="entry name" value="Class_I_gatase-like"/>
</dbReference>
<keyword evidence="3" id="KW-1185">Reference proteome</keyword>
<dbReference type="PANTHER" id="PTHR42695:SF5">
    <property type="entry name" value="GLUTAMINE AMIDOTRANSFERASE YLR126C-RELATED"/>
    <property type="match status" value="1"/>
</dbReference>
<evidence type="ECO:0000259" key="1">
    <source>
        <dbReference type="Pfam" id="PF00117"/>
    </source>
</evidence>
<evidence type="ECO:0000313" key="3">
    <source>
        <dbReference type="Proteomes" id="UP000318717"/>
    </source>
</evidence>
<reference evidence="2 3" key="1">
    <citation type="submission" date="2019-06" db="EMBL/GenBank/DDBJ databases">
        <title>Whole genome shotgun sequence of Vibrio inusitatus NBRC 102082.</title>
        <authorList>
            <person name="Hosoyama A."/>
            <person name="Uohara A."/>
            <person name="Ohji S."/>
            <person name="Ichikawa N."/>
        </authorList>
    </citation>
    <scope>NUCLEOTIDE SEQUENCE [LARGE SCALE GENOMIC DNA]</scope>
    <source>
        <strain evidence="2 3">NBRC 102082</strain>
    </source>
</reference>
<proteinExistence type="predicted"/>
<dbReference type="PANTHER" id="PTHR42695">
    <property type="entry name" value="GLUTAMINE AMIDOTRANSFERASE YLR126C-RELATED"/>
    <property type="match status" value="1"/>
</dbReference>
<dbReference type="AlphaFoldDB" id="A0A4Y3HYL2"/>
<sequence length="246" mass="28045">MKIGILVCGHLAPALSENYGQYSNMIATVFKAVNNEITFYEYDAFNQQRPEIEDCDGYIITGSVSNAYDDEPWILGLIDWIQRCEARRKPLVGICFGHQLIARALGGTVDKSTKGWGIGNYEVNIVAQKRWMNLSIDRLRMLVSHQDQVITVPRGMRVVASSDFCPNFMLAKDNHIFTVQGHPEFSMEFTAELIEMRKHLISDEHYRSTFEQLKEAPDSAIVLHWIDAFFVFNTQSIQEQGFQQAG</sequence>
<keyword evidence="2" id="KW-0315">Glutamine amidotransferase</keyword>
<dbReference type="GO" id="GO:0016740">
    <property type="term" value="F:transferase activity"/>
    <property type="evidence" value="ECO:0007669"/>
    <property type="project" value="UniProtKB-KW"/>
</dbReference>
<dbReference type="InterPro" id="IPR044992">
    <property type="entry name" value="ChyE-like"/>
</dbReference>
<comment type="caution">
    <text evidence="2">The sequence shown here is derived from an EMBL/GenBank/DDBJ whole genome shotgun (WGS) entry which is preliminary data.</text>
</comment>
<dbReference type="Gene3D" id="3.40.50.880">
    <property type="match status" value="1"/>
</dbReference>
<dbReference type="Proteomes" id="UP000318717">
    <property type="component" value="Unassembled WGS sequence"/>
</dbReference>
<dbReference type="PROSITE" id="PS51273">
    <property type="entry name" value="GATASE_TYPE_1"/>
    <property type="match status" value="1"/>
</dbReference>
<accession>A0A4Y3HYL2</accession>
<name>A0A4Y3HYL2_9VIBR</name>
<protein>
    <submittedName>
        <fullName evidence="2">Glutamine amidotransferase</fullName>
    </submittedName>
</protein>
<evidence type="ECO:0000313" key="2">
    <source>
        <dbReference type="EMBL" id="GEA52197.1"/>
    </source>
</evidence>
<dbReference type="EMBL" id="BJLF01000016">
    <property type="protein sequence ID" value="GEA52197.1"/>
    <property type="molecule type" value="Genomic_DNA"/>
</dbReference>
<dbReference type="OrthoDB" id="9813383at2"/>
<feature type="domain" description="Glutamine amidotransferase" evidence="1">
    <location>
        <begin position="15"/>
        <end position="188"/>
    </location>
</feature>
<dbReference type="RefSeq" id="WP_141346646.1">
    <property type="nucleotide sequence ID" value="NZ_BJLF01000016.1"/>
</dbReference>
<gene>
    <name evidence="2" type="ORF">VIN01S_30010</name>
</gene>
<dbReference type="GO" id="GO:0005829">
    <property type="term" value="C:cytosol"/>
    <property type="evidence" value="ECO:0007669"/>
    <property type="project" value="TreeGrafter"/>
</dbReference>
<dbReference type="CDD" id="cd01741">
    <property type="entry name" value="GATase1_1"/>
    <property type="match status" value="1"/>
</dbReference>
<keyword evidence="2" id="KW-0808">Transferase</keyword>
<dbReference type="SUPFAM" id="SSF52317">
    <property type="entry name" value="Class I glutamine amidotransferase-like"/>
    <property type="match status" value="1"/>
</dbReference>
<dbReference type="Pfam" id="PF00117">
    <property type="entry name" value="GATase"/>
    <property type="match status" value="1"/>
</dbReference>